<dbReference type="InterPro" id="IPR031825">
    <property type="entry name" value="RXLR"/>
</dbReference>
<protein>
    <recommendedName>
        <fullName evidence="5">RxLR effector protein</fullName>
    </recommendedName>
</protein>
<comment type="similarity">
    <text evidence="2 5">Belongs to the RxLR effector family.</text>
</comment>
<keyword evidence="4 5" id="KW-0732">Signal</keyword>
<feature type="signal peptide" evidence="5">
    <location>
        <begin position="1"/>
        <end position="20"/>
    </location>
</feature>
<dbReference type="EMBL" id="JAGDFL010000323">
    <property type="protein sequence ID" value="KAG7393176.1"/>
    <property type="molecule type" value="Genomic_DNA"/>
</dbReference>
<keyword evidence="7" id="KW-1185">Reference proteome</keyword>
<sequence>MRLYYVVLLALATLVASADASTTANSDMSKITAAEQSDDTTKRFLRTLAENDEAKEERAANLLSVAAKVKGFTVKAGRKIKEELQFLKYALDGALTPQQVANMKGIPFSGPERVSHPLNKWLARYTTYYFKYVK</sequence>
<comment type="function">
    <text evidence="5">Effector that suppresses plant defense responses during pathogen infection.</text>
</comment>
<organism evidence="6 7">
    <name type="scientific">Phytophthora boehmeriae</name>
    <dbReference type="NCBI Taxonomy" id="109152"/>
    <lineage>
        <taxon>Eukaryota</taxon>
        <taxon>Sar</taxon>
        <taxon>Stramenopiles</taxon>
        <taxon>Oomycota</taxon>
        <taxon>Peronosporomycetes</taxon>
        <taxon>Peronosporales</taxon>
        <taxon>Peronosporaceae</taxon>
        <taxon>Phytophthora</taxon>
    </lineage>
</organism>
<evidence type="ECO:0000313" key="7">
    <source>
        <dbReference type="Proteomes" id="UP000693981"/>
    </source>
</evidence>
<evidence type="ECO:0000256" key="3">
    <source>
        <dbReference type="ARBA" id="ARBA00022525"/>
    </source>
</evidence>
<name>A0A8T1WIF2_9STRA</name>
<gene>
    <name evidence="6" type="ORF">PHYBOEH_006174</name>
</gene>
<dbReference type="AlphaFoldDB" id="A0A8T1WIF2"/>
<evidence type="ECO:0000256" key="4">
    <source>
        <dbReference type="ARBA" id="ARBA00022729"/>
    </source>
</evidence>
<evidence type="ECO:0000256" key="2">
    <source>
        <dbReference type="ARBA" id="ARBA00010400"/>
    </source>
</evidence>
<proteinExistence type="inferred from homology"/>
<evidence type="ECO:0000313" key="6">
    <source>
        <dbReference type="EMBL" id="KAG7393176.1"/>
    </source>
</evidence>
<feature type="chain" id="PRO_5035961706" description="RxLR effector protein" evidence="5">
    <location>
        <begin position="21"/>
        <end position="134"/>
    </location>
</feature>
<accession>A0A8T1WIF2</accession>
<reference evidence="6" key="1">
    <citation type="submission" date="2021-02" db="EMBL/GenBank/DDBJ databases">
        <authorList>
            <person name="Palmer J.M."/>
        </authorList>
    </citation>
    <scope>NUCLEOTIDE SEQUENCE</scope>
    <source>
        <strain evidence="6">SCRP23</strain>
    </source>
</reference>
<evidence type="ECO:0000256" key="1">
    <source>
        <dbReference type="ARBA" id="ARBA00004613"/>
    </source>
</evidence>
<dbReference type="Proteomes" id="UP000693981">
    <property type="component" value="Unassembled WGS sequence"/>
</dbReference>
<comment type="subcellular location">
    <subcellularLocation>
        <location evidence="1 5">Secreted</location>
    </subcellularLocation>
</comment>
<comment type="caution">
    <text evidence="6">The sequence shown here is derived from an EMBL/GenBank/DDBJ whole genome shotgun (WGS) entry which is preliminary data.</text>
</comment>
<dbReference type="Pfam" id="PF16810">
    <property type="entry name" value="RXLR"/>
    <property type="match status" value="1"/>
</dbReference>
<comment type="domain">
    <text evidence="5">The RxLR-dEER motif acts to carry the protein into the host cell cytoplasm through binding to cell surface phosphatidylinositol-3-phosphate.</text>
</comment>
<evidence type="ECO:0000256" key="5">
    <source>
        <dbReference type="RuleBase" id="RU367124"/>
    </source>
</evidence>
<keyword evidence="3 5" id="KW-0964">Secreted</keyword>
<dbReference type="GO" id="GO:0005576">
    <property type="term" value="C:extracellular region"/>
    <property type="evidence" value="ECO:0007669"/>
    <property type="project" value="UniProtKB-SubCell"/>
</dbReference>